<keyword evidence="2" id="KW-1185">Reference proteome</keyword>
<organism evidence="1 2">
    <name type="scientific">Conidiobolus coronatus (strain ATCC 28846 / CBS 209.66 / NRRL 28638)</name>
    <name type="common">Delacroixia coronata</name>
    <dbReference type="NCBI Taxonomy" id="796925"/>
    <lineage>
        <taxon>Eukaryota</taxon>
        <taxon>Fungi</taxon>
        <taxon>Fungi incertae sedis</taxon>
        <taxon>Zoopagomycota</taxon>
        <taxon>Entomophthoromycotina</taxon>
        <taxon>Entomophthoromycetes</taxon>
        <taxon>Entomophthorales</taxon>
        <taxon>Ancylistaceae</taxon>
        <taxon>Conidiobolus</taxon>
    </lineage>
</organism>
<evidence type="ECO:0000313" key="2">
    <source>
        <dbReference type="Proteomes" id="UP000070444"/>
    </source>
</evidence>
<dbReference type="EMBL" id="KQ964437">
    <property type="protein sequence ID" value="KXN73403.1"/>
    <property type="molecule type" value="Genomic_DNA"/>
</dbReference>
<sequence length="989" mass="114456">MEYLSKNEDIDPSELRSLKLYEKIAKIQELRLNNILNSTLVFYLEKLIKNNFLLYNIILTSHRIDTQSNNIDITSADHIQMILALVFETKSYVNFQTVKPLTYLYQAECQSKSYLMCQTHLDHLSIKEELFDISFNDPFTEVFLRIIPETLRQSFIPNVVYKFILDNNCNSSDPTKNLLWLANRLLQTCPAKMIPLYVIQMVHVEQSDSQSDYSHKLFSKLDLTLLIRSNPNDHKFSQKMIATFLDLLHVIIKLNYTQQIESSSADVSNAGYELLYTLIYVIKALPHCFYGVLRHGIDRFPISSIEESITPYIQNDSIKLFIPAIGDSSTAVKLAKALAEPSSFYYSQIEDSKLINIIIRDSYWILVYLDRVIQAIQNVYHSLEFKDEAVEAQLDKYTSNLFDLSFQLVSNILNPIQTNLSKIGDSPSDTITNPLSSNEQLTANYIHTQSTLTLTKLKMIEQEQDFIAARTRLFESLFNAALQLKSPEFFDIFIKDVSIPKYLHHSLGETLNDSLMKLTFESSSHNSSYPIDKTQLILAKWLNQFKQLDPSLQNQALETLTCLFASRKFQLEDKTLFDCSVLLNYVSKLDTEIRHHGVILTLLFLKFQTNLSMVSLKRIVKFAVECLFDSFNFKIQNRLVFDPNPLFQSIKQLFYEISQRGCADHVASLFVNKLFFHIDHQNSLTNVPIKEPMTINLFQENREYVGSDRGTGATHTDLPRYKKNYRNQLQETASSCYFPQFPDPTNEQFSNLADLLDIIKMFNYSPAILSKLIKYLASEYQFTSFMKSEFDLFKKKYAIVPMAIPEWELLNKFISHPYLIDLLLKSTEHKELTQKTPKIFLSLLVSLTAFWTSKGRFEGQSIKKSTTKDFPVYLYLTEKLILCLSQVNLITSPLNYVHSMSSELTCIEMGQILNKSIWSYIQFTNNGTEVDLSAQSELTLPSKQKLRQMKGFLKPIHDIIRLRLNQLSPFFPIFFTSYGKVFENVSDWN</sequence>
<protein>
    <submittedName>
        <fullName evidence="1">Uncharacterized protein</fullName>
    </submittedName>
</protein>
<dbReference type="Proteomes" id="UP000070444">
    <property type="component" value="Unassembled WGS sequence"/>
</dbReference>
<gene>
    <name evidence="1" type="ORF">CONCODRAFT_3635</name>
</gene>
<evidence type="ECO:0000313" key="1">
    <source>
        <dbReference type="EMBL" id="KXN73403.1"/>
    </source>
</evidence>
<proteinExistence type="predicted"/>
<accession>A0A137PEG9</accession>
<dbReference type="AlphaFoldDB" id="A0A137PEG9"/>
<reference evidence="1 2" key="1">
    <citation type="journal article" date="2015" name="Genome Biol. Evol.">
        <title>Phylogenomic analyses indicate that early fungi evolved digesting cell walls of algal ancestors of land plants.</title>
        <authorList>
            <person name="Chang Y."/>
            <person name="Wang S."/>
            <person name="Sekimoto S."/>
            <person name="Aerts A.L."/>
            <person name="Choi C."/>
            <person name="Clum A."/>
            <person name="LaButti K.M."/>
            <person name="Lindquist E.A."/>
            <person name="Yee Ngan C."/>
            <person name="Ohm R.A."/>
            <person name="Salamov A.A."/>
            <person name="Grigoriev I.V."/>
            <person name="Spatafora J.W."/>
            <person name="Berbee M.L."/>
        </authorList>
    </citation>
    <scope>NUCLEOTIDE SEQUENCE [LARGE SCALE GENOMIC DNA]</scope>
    <source>
        <strain evidence="1 2">NRRL 28638</strain>
    </source>
</reference>
<name>A0A137PEG9_CONC2</name>